<organism evidence="8 10">
    <name type="scientific">Paracoccus saliphilus</name>
    <dbReference type="NCBI Taxonomy" id="405559"/>
    <lineage>
        <taxon>Bacteria</taxon>
        <taxon>Pseudomonadati</taxon>
        <taxon>Pseudomonadota</taxon>
        <taxon>Alphaproteobacteria</taxon>
        <taxon>Rhodobacterales</taxon>
        <taxon>Paracoccaceae</taxon>
        <taxon>Paracoccus</taxon>
    </lineage>
</organism>
<dbReference type="InterPro" id="IPR029035">
    <property type="entry name" value="DHS-like_NAD/FAD-binding_dom"/>
</dbReference>
<keyword evidence="11" id="KW-1185">Reference proteome</keyword>
<dbReference type="Pfam" id="PF02775">
    <property type="entry name" value="TPP_enzyme_C"/>
    <property type="match status" value="1"/>
</dbReference>
<dbReference type="SUPFAM" id="SSF52467">
    <property type="entry name" value="DHS-like NAD/FAD-binding domain"/>
    <property type="match status" value="1"/>
</dbReference>
<feature type="domain" description="Thiamine pyrophosphate enzyme TPP-binding" evidence="6">
    <location>
        <begin position="378"/>
        <end position="523"/>
    </location>
</feature>
<evidence type="ECO:0000313" key="9">
    <source>
        <dbReference type="EMBL" id="WCR01459.1"/>
    </source>
</evidence>
<reference evidence="9 11" key="2">
    <citation type="submission" date="2021-01" db="EMBL/GenBank/DDBJ databases">
        <title>Biogeographic distribution of Paracoccus.</title>
        <authorList>
            <person name="Hollensteiner J."/>
            <person name="Leineberger J."/>
            <person name="Brinkhoff T."/>
            <person name="Daniel R."/>
        </authorList>
    </citation>
    <scope>NUCLEOTIDE SEQUENCE [LARGE SCALE GENOMIC DNA]</scope>
    <source>
        <strain evidence="9 11">DSM 18447</strain>
    </source>
</reference>
<dbReference type="InterPro" id="IPR012000">
    <property type="entry name" value="Thiamin_PyroP_enz_cen_dom"/>
</dbReference>
<evidence type="ECO:0000259" key="7">
    <source>
        <dbReference type="Pfam" id="PF02776"/>
    </source>
</evidence>
<dbReference type="SUPFAM" id="SSF52518">
    <property type="entry name" value="Thiamin diphosphate-binding fold (THDP-binding)"/>
    <property type="match status" value="2"/>
</dbReference>
<keyword evidence="3 4" id="KW-0786">Thiamine pyrophosphate</keyword>
<evidence type="ECO:0000256" key="3">
    <source>
        <dbReference type="ARBA" id="ARBA00023052"/>
    </source>
</evidence>
<dbReference type="PANTHER" id="PTHR18968">
    <property type="entry name" value="THIAMINE PYROPHOSPHATE ENZYMES"/>
    <property type="match status" value="1"/>
</dbReference>
<dbReference type="Pfam" id="PF00205">
    <property type="entry name" value="TPP_enzyme_M"/>
    <property type="match status" value="1"/>
</dbReference>
<dbReference type="InterPro" id="IPR012001">
    <property type="entry name" value="Thiamin_PyroP_enz_TPP-bd_dom"/>
</dbReference>
<dbReference type="GO" id="GO:0009097">
    <property type="term" value="P:isoleucine biosynthetic process"/>
    <property type="evidence" value="ECO:0007669"/>
    <property type="project" value="TreeGrafter"/>
</dbReference>
<dbReference type="GO" id="GO:0009099">
    <property type="term" value="P:L-valine biosynthetic process"/>
    <property type="evidence" value="ECO:0007669"/>
    <property type="project" value="TreeGrafter"/>
</dbReference>
<proteinExistence type="inferred from homology"/>
<sequence length="525" mass="56005">MTRYRIADLIAETIRLNGGDRAFSVPGESFLGLLDALRDMDDIDVVTCRHEGSAGLAAVADAKLTGRPGVLMVSRGPGLFNAGLSLHVAQQEAIPMLVFVGQVDRGDLTRGAVQEVDGGRAFLSTAKWHTRLDRGDRAAERLARAFAVSQTGTPGPVVIELPEDALLDEVNDQATAFRLPRPGPTLAEVEEVVHMITHARKPLILVGSEDRSSEFRSSILAVAEAFNIPVMATNKCQDQFPNTHPLWAGQLGFFPTEANKAKMEATDLLIAVGTQMGDLDTLGYSAPSAATPVIHVFPDQGPLAHLRGATLPVLSGSRAFLIPLANKAPIELPDRRTWLKEIARLQSTPTTPSKSDIWSTSVAMIAQCAEMDAVITTDSGNFAAAVHANFRFNPEMMLLGSACGAMGTGVPSGLAAALRTPGRQVLAFCGDGGFAMTGLEMATAVDRAVNLKVIVCNNASFGTIAQHQERQFPGREYGTKLAAINFMALAQAFGFAGHRISRLQEVANLQEIIARPEIAIIEILA</sequence>
<dbReference type="GO" id="GO:0005948">
    <property type="term" value="C:acetolactate synthase complex"/>
    <property type="evidence" value="ECO:0007669"/>
    <property type="project" value="TreeGrafter"/>
</dbReference>
<dbReference type="GO" id="GO:0030976">
    <property type="term" value="F:thiamine pyrophosphate binding"/>
    <property type="evidence" value="ECO:0007669"/>
    <property type="project" value="InterPro"/>
</dbReference>
<keyword evidence="2" id="KW-0808">Transferase</keyword>
<dbReference type="GO" id="GO:0003984">
    <property type="term" value="F:acetolactate synthase activity"/>
    <property type="evidence" value="ECO:0007669"/>
    <property type="project" value="TreeGrafter"/>
</dbReference>
<dbReference type="EMBL" id="CP067140">
    <property type="protein sequence ID" value="WCR01459.1"/>
    <property type="molecule type" value="Genomic_DNA"/>
</dbReference>
<evidence type="ECO:0000259" key="6">
    <source>
        <dbReference type="Pfam" id="PF02775"/>
    </source>
</evidence>
<evidence type="ECO:0000256" key="4">
    <source>
        <dbReference type="RuleBase" id="RU362132"/>
    </source>
</evidence>
<name>A0AA45W2L2_9RHOB</name>
<dbReference type="InterPro" id="IPR029061">
    <property type="entry name" value="THDP-binding"/>
</dbReference>
<dbReference type="EMBL" id="FTOU01000003">
    <property type="protein sequence ID" value="SIS69197.1"/>
    <property type="molecule type" value="Genomic_DNA"/>
</dbReference>
<dbReference type="RefSeq" id="WP_076523879.1">
    <property type="nucleotide sequence ID" value="NZ_CP067140.1"/>
</dbReference>
<dbReference type="CDD" id="cd00568">
    <property type="entry name" value="TPP_enzymes"/>
    <property type="match status" value="1"/>
</dbReference>
<dbReference type="GO" id="GO:0000287">
    <property type="term" value="F:magnesium ion binding"/>
    <property type="evidence" value="ECO:0007669"/>
    <property type="project" value="InterPro"/>
</dbReference>
<dbReference type="Proteomes" id="UP000186216">
    <property type="component" value="Unassembled WGS sequence"/>
</dbReference>
<comment type="similarity">
    <text evidence="1 4">Belongs to the TPP enzyme family.</text>
</comment>
<dbReference type="Proteomes" id="UP001215549">
    <property type="component" value="Chromosome"/>
</dbReference>
<dbReference type="InterPro" id="IPR045229">
    <property type="entry name" value="TPP_enz"/>
</dbReference>
<dbReference type="Pfam" id="PF02776">
    <property type="entry name" value="TPP_enzyme_N"/>
    <property type="match status" value="1"/>
</dbReference>
<evidence type="ECO:0000313" key="8">
    <source>
        <dbReference type="EMBL" id="SIS69197.1"/>
    </source>
</evidence>
<dbReference type="InterPro" id="IPR011766">
    <property type="entry name" value="TPP_enzyme_TPP-bd"/>
</dbReference>
<evidence type="ECO:0000313" key="11">
    <source>
        <dbReference type="Proteomes" id="UP001215549"/>
    </source>
</evidence>
<dbReference type="AlphaFoldDB" id="A0AA45W2L2"/>
<dbReference type="CDD" id="cd07035">
    <property type="entry name" value="TPP_PYR_POX_like"/>
    <property type="match status" value="1"/>
</dbReference>
<dbReference type="Gene3D" id="3.40.50.970">
    <property type="match status" value="2"/>
</dbReference>
<feature type="domain" description="Thiamine pyrophosphate enzyme central" evidence="5">
    <location>
        <begin position="189"/>
        <end position="321"/>
    </location>
</feature>
<protein>
    <submittedName>
        <fullName evidence="8">Acetolactate synthase-1/2/3 large subunit</fullName>
    </submittedName>
</protein>
<evidence type="ECO:0000256" key="2">
    <source>
        <dbReference type="ARBA" id="ARBA00022679"/>
    </source>
</evidence>
<evidence type="ECO:0000313" key="10">
    <source>
        <dbReference type="Proteomes" id="UP000186216"/>
    </source>
</evidence>
<reference evidence="8 10" key="1">
    <citation type="submission" date="2017-01" db="EMBL/GenBank/DDBJ databases">
        <authorList>
            <person name="Varghese N."/>
            <person name="Submissions S."/>
        </authorList>
    </citation>
    <scope>NUCLEOTIDE SEQUENCE [LARGE SCALE GENOMIC DNA]</scope>
    <source>
        <strain evidence="8 10">DSM 18447</strain>
    </source>
</reference>
<dbReference type="Gene3D" id="3.40.50.1220">
    <property type="entry name" value="TPP-binding domain"/>
    <property type="match status" value="1"/>
</dbReference>
<gene>
    <name evidence="9" type="ORF">JHX88_10885</name>
    <name evidence="8" type="ORF">SAMN05421772_10325</name>
</gene>
<dbReference type="GO" id="GO:0050660">
    <property type="term" value="F:flavin adenine dinucleotide binding"/>
    <property type="evidence" value="ECO:0007669"/>
    <property type="project" value="TreeGrafter"/>
</dbReference>
<dbReference type="InterPro" id="IPR000399">
    <property type="entry name" value="TPP-bd_CS"/>
</dbReference>
<accession>A0AA45W2L2</accession>
<evidence type="ECO:0000256" key="1">
    <source>
        <dbReference type="ARBA" id="ARBA00007812"/>
    </source>
</evidence>
<dbReference type="PROSITE" id="PS00187">
    <property type="entry name" value="TPP_ENZYMES"/>
    <property type="match status" value="1"/>
</dbReference>
<evidence type="ECO:0000259" key="5">
    <source>
        <dbReference type="Pfam" id="PF00205"/>
    </source>
</evidence>
<feature type="domain" description="Thiamine pyrophosphate enzyme N-terminal TPP-binding" evidence="7">
    <location>
        <begin position="6"/>
        <end position="117"/>
    </location>
</feature>
<dbReference type="PANTHER" id="PTHR18968:SF120">
    <property type="entry name" value="ACETOLACTATE SYNTHASE LARGE SUBUNIT"/>
    <property type="match status" value="1"/>
</dbReference>